<keyword evidence="2" id="KW-1185">Reference proteome</keyword>
<comment type="caution">
    <text evidence="1">The sequence shown here is derived from an EMBL/GenBank/DDBJ whole genome shotgun (WGS) entry which is preliminary data.</text>
</comment>
<organism evidence="1 2">
    <name type="scientific">Nocardioides taihuensis</name>
    <dbReference type="NCBI Taxonomy" id="1835606"/>
    <lineage>
        <taxon>Bacteria</taxon>
        <taxon>Bacillati</taxon>
        <taxon>Actinomycetota</taxon>
        <taxon>Actinomycetes</taxon>
        <taxon>Propionibacteriales</taxon>
        <taxon>Nocardioidaceae</taxon>
        <taxon>Nocardioides</taxon>
    </lineage>
</organism>
<protein>
    <recommendedName>
        <fullName evidence="3">DUF1877 family protein</fullName>
    </recommendedName>
</protein>
<proteinExistence type="predicted"/>
<evidence type="ECO:0008006" key="3">
    <source>
        <dbReference type="Google" id="ProtNLM"/>
    </source>
</evidence>
<dbReference type="RefSeq" id="WP_378592027.1">
    <property type="nucleotide sequence ID" value="NZ_JBHSKD010000024.1"/>
</dbReference>
<accession>A0ABW0BMD7</accession>
<dbReference type="EMBL" id="JBHSKD010000024">
    <property type="protein sequence ID" value="MFC5178426.1"/>
    <property type="molecule type" value="Genomic_DNA"/>
</dbReference>
<name>A0ABW0BMD7_9ACTN</name>
<sequence length="142" mass="15700">MAADEQEQAGHGDPLLWLQWCTGDVPYGVTTTWVEGDDAGEDPARGRVRVEDPDWDEAVALVVRHPDYLASRGRLGGVVLSIVLREDVEPEIRTWSVDEEYDVTHVVLRFPAADLRGLFSRTAAYVDMVTALAVSAVDHLDL</sequence>
<evidence type="ECO:0000313" key="2">
    <source>
        <dbReference type="Proteomes" id="UP001596087"/>
    </source>
</evidence>
<gene>
    <name evidence="1" type="ORF">ACFPGP_17240</name>
</gene>
<reference evidence="2" key="1">
    <citation type="journal article" date="2019" name="Int. J. Syst. Evol. Microbiol.">
        <title>The Global Catalogue of Microorganisms (GCM) 10K type strain sequencing project: providing services to taxonomists for standard genome sequencing and annotation.</title>
        <authorList>
            <consortium name="The Broad Institute Genomics Platform"/>
            <consortium name="The Broad Institute Genome Sequencing Center for Infectious Disease"/>
            <person name="Wu L."/>
            <person name="Ma J."/>
        </authorList>
    </citation>
    <scope>NUCLEOTIDE SEQUENCE [LARGE SCALE GENOMIC DNA]</scope>
    <source>
        <strain evidence="2">DFY41</strain>
    </source>
</reference>
<evidence type="ECO:0000313" key="1">
    <source>
        <dbReference type="EMBL" id="MFC5178426.1"/>
    </source>
</evidence>
<dbReference type="Proteomes" id="UP001596087">
    <property type="component" value="Unassembled WGS sequence"/>
</dbReference>